<dbReference type="OrthoDB" id="5465095at2"/>
<comment type="similarity">
    <text evidence="8 9">Belongs to the TRAP transporter small permease family.</text>
</comment>
<feature type="domain" description="Tripartite ATP-independent periplasmic transporters DctQ component" evidence="11">
    <location>
        <begin position="78"/>
        <end position="206"/>
    </location>
</feature>
<keyword evidence="3" id="KW-1003">Cell membrane</keyword>
<comment type="function">
    <text evidence="9">Part of the tripartite ATP-independent periplasmic (TRAP) transport system.</text>
</comment>
<reference evidence="12 13" key="1">
    <citation type="submission" date="2019-07" db="EMBL/GenBank/DDBJ databases">
        <title>Diversity of Bacteria from Kongsfjorden, Arctic.</title>
        <authorList>
            <person name="Yu Y."/>
        </authorList>
    </citation>
    <scope>NUCLEOTIDE SEQUENCE [LARGE SCALE GENOMIC DNA]</scope>
    <source>
        <strain evidence="12 13">SM1923</strain>
    </source>
</reference>
<dbReference type="Pfam" id="PF04290">
    <property type="entry name" value="DctQ"/>
    <property type="match status" value="1"/>
</dbReference>
<dbReference type="PANTHER" id="PTHR35011">
    <property type="entry name" value="2,3-DIKETO-L-GULONATE TRAP TRANSPORTER SMALL PERMEASE PROTEIN YIAM"/>
    <property type="match status" value="1"/>
</dbReference>
<keyword evidence="5 9" id="KW-0812">Transmembrane</keyword>
<evidence type="ECO:0000313" key="13">
    <source>
        <dbReference type="Proteomes" id="UP000319941"/>
    </source>
</evidence>
<dbReference type="GO" id="GO:0022857">
    <property type="term" value="F:transmembrane transporter activity"/>
    <property type="evidence" value="ECO:0007669"/>
    <property type="project" value="UniProtKB-UniRule"/>
</dbReference>
<evidence type="ECO:0000259" key="11">
    <source>
        <dbReference type="Pfam" id="PF04290"/>
    </source>
</evidence>
<feature type="transmembrane region" description="Helical" evidence="9">
    <location>
        <begin position="67"/>
        <end position="85"/>
    </location>
</feature>
<dbReference type="InterPro" id="IPR055348">
    <property type="entry name" value="DctQ"/>
</dbReference>
<evidence type="ECO:0000256" key="9">
    <source>
        <dbReference type="RuleBase" id="RU369079"/>
    </source>
</evidence>
<evidence type="ECO:0000256" key="8">
    <source>
        <dbReference type="ARBA" id="ARBA00038436"/>
    </source>
</evidence>
<dbReference type="GO" id="GO:0005886">
    <property type="term" value="C:plasma membrane"/>
    <property type="evidence" value="ECO:0007669"/>
    <property type="project" value="UniProtKB-SubCell"/>
</dbReference>
<comment type="subcellular location">
    <subcellularLocation>
        <location evidence="1 9">Cell inner membrane</location>
        <topology evidence="1 9">Multi-pass membrane protein</topology>
    </subcellularLocation>
</comment>
<evidence type="ECO:0000313" key="12">
    <source>
        <dbReference type="EMBL" id="TVU72039.1"/>
    </source>
</evidence>
<evidence type="ECO:0000256" key="1">
    <source>
        <dbReference type="ARBA" id="ARBA00004429"/>
    </source>
</evidence>
<sequence>MDEKPKQPEAKPTGNCSMNQSSSSDSHSAADGSGAPPDPLAHLPASLRGMAGLFERSDRGLAHVERWLIVVCVLGMASASIANVIGRNVFNHSLPFTEELMQILQLWLTFLGISYGARAGRHIRVTALLDFTSPWLRKTLLILGQVITCALLAYLSWLAVDYLQSLAKSGRVTPSLRWSLAILYAVVPVGLALGALQYLMAVMRNLLASGSWLSWQTSEIDENDEPDGSGAL</sequence>
<protein>
    <recommendedName>
        <fullName evidence="9">TRAP transporter small permease protein</fullName>
    </recommendedName>
</protein>
<keyword evidence="4 9" id="KW-0997">Cell inner membrane</keyword>
<name>A0A558HSE8_9GAMM</name>
<accession>A0A558HSE8</accession>
<comment type="caution">
    <text evidence="12">The sequence shown here is derived from an EMBL/GenBank/DDBJ whole genome shotgun (WGS) entry which is preliminary data.</text>
</comment>
<keyword evidence="2 9" id="KW-0813">Transport</keyword>
<evidence type="ECO:0000256" key="7">
    <source>
        <dbReference type="ARBA" id="ARBA00023136"/>
    </source>
</evidence>
<dbReference type="EMBL" id="VNFH01000003">
    <property type="protein sequence ID" value="TVU72039.1"/>
    <property type="molecule type" value="Genomic_DNA"/>
</dbReference>
<evidence type="ECO:0000256" key="5">
    <source>
        <dbReference type="ARBA" id="ARBA00022692"/>
    </source>
</evidence>
<feature type="region of interest" description="Disordered" evidence="10">
    <location>
        <begin position="1"/>
        <end position="38"/>
    </location>
</feature>
<feature type="transmembrane region" description="Helical" evidence="9">
    <location>
        <begin position="180"/>
        <end position="199"/>
    </location>
</feature>
<evidence type="ECO:0000256" key="2">
    <source>
        <dbReference type="ARBA" id="ARBA00022448"/>
    </source>
</evidence>
<feature type="transmembrane region" description="Helical" evidence="9">
    <location>
        <begin position="140"/>
        <end position="160"/>
    </location>
</feature>
<feature type="compositionally biased region" description="Low complexity" evidence="10">
    <location>
        <begin position="21"/>
        <end position="35"/>
    </location>
</feature>
<dbReference type="GO" id="GO:0015740">
    <property type="term" value="P:C4-dicarboxylate transport"/>
    <property type="evidence" value="ECO:0007669"/>
    <property type="project" value="TreeGrafter"/>
</dbReference>
<dbReference type="Proteomes" id="UP000319941">
    <property type="component" value="Unassembled WGS sequence"/>
</dbReference>
<dbReference type="STRING" id="553385.GCA_000591415_01259"/>
<dbReference type="InterPro" id="IPR007387">
    <property type="entry name" value="TRAP_DctQ"/>
</dbReference>
<evidence type="ECO:0000256" key="4">
    <source>
        <dbReference type="ARBA" id="ARBA00022519"/>
    </source>
</evidence>
<keyword evidence="6 9" id="KW-1133">Transmembrane helix</keyword>
<dbReference type="AlphaFoldDB" id="A0A558HSE8"/>
<organism evidence="12 13">
    <name type="scientific">Cobetia crustatorum</name>
    <dbReference type="NCBI Taxonomy" id="553385"/>
    <lineage>
        <taxon>Bacteria</taxon>
        <taxon>Pseudomonadati</taxon>
        <taxon>Pseudomonadota</taxon>
        <taxon>Gammaproteobacteria</taxon>
        <taxon>Oceanospirillales</taxon>
        <taxon>Halomonadaceae</taxon>
        <taxon>Cobetia</taxon>
    </lineage>
</organism>
<evidence type="ECO:0000256" key="3">
    <source>
        <dbReference type="ARBA" id="ARBA00022475"/>
    </source>
</evidence>
<evidence type="ECO:0000256" key="10">
    <source>
        <dbReference type="SAM" id="MobiDB-lite"/>
    </source>
</evidence>
<keyword evidence="13" id="KW-1185">Reference proteome</keyword>
<evidence type="ECO:0000256" key="6">
    <source>
        <dbReference type="ARBA" id="ARBA00022989"/>
    </source>
</evidence>
<proteinExistence type="inferred from homology"/>
<gene>
    <name evidence="12" type="ORF">FQP86_05830</name>
</gene>
<dbReference type="PANTHER" id="PTHR35011:SF2">
    <property type="entry name" value="2,3-DIKETO-L-GULONATE TRAP TRANSPORTER SMALL PERMEASE PROTEIN YIAM"/>
    <property type="match status" value="1"/>
</dbReference>
<feature type="transmembrane region" description="Helical" evidence="9">
    <location>
        <begin position="100"/>
        <end position="119"/>
    </location>
</feature>
<keyword evidence="7 9" id="KW-0472">Membrane</keyword>
<comment type="subunit">
    <text evidence="9">The complex comprises the extracytoplasmic solute receptor protein and the two transmembrane proteins.</text>
</comment>